<accession>A0AAD4ER57</accession>
<feature type="transmembrane region" description="Helical" evidence="1">
    <location>
        <begin position="27"/>
        <end position="60"/>
    </location>
</feature>
<evidence type="ECO:0000256" key="1">
    <source>
        <dbReference type="SAM" id="Phobius"/>
    </source>
</evidence>
<sequence>MADYASETVGWYVWLSELSILPQEYQYIMRVISSFFITLALTPIVPIIALVIYDLILWLWRLAAASWSARSAMRSDVAAQLPKHPPINTTAPAR</sequence>
<dbReference type="EMBL" id="JAHCVI010000004">
    <property type="protein sequence ID" value="KAG7286106.1"/>
    <property type="molecule type" value="Genomic_DNA"/>
</dbReference>
<keyword evidence="1" id="KW-0812">Transmembrane</keyword>
<proteinExistence type="predicted"/>
<reference evidence="2" key="1">
    <citation type="submission" date="2023-02" db="EMBL/GenBank/DDBJ databases">
        <authorList>
            <person name="Palmer J.M."/>
        </authorList>
    </citation>
    <scope>NUCLEOTIDE SEQUENCE</scope>
    <source>
        <strain evidence="2">FW57</strain>
    </source>
</reference>
<dbReference type="AlphaFoldDB" id="A0AAD4ER57"/>
<name>A0AAD4ER57_9PEZI</name>
<keyword evidence="1" id="KW-1133">Transmembrane helix</keyword>
<keyword evidence="1" id="KW-0472">Membrane</keyword>
<comment type="caution">
    <text evidence="2">The sequence shown here is derived from an EMBL/GenBank/DDBJ whole genome shotgun (WGS) entry which is preliminary data.</text>
</comment>
<gene>
    <name evidence="2" type="ORF">NEMBOFW57_008409</name>
</gene>
<dbReference type="Proteomes" id="UP001197093">
    <property type="component" value="Unassembled WGS sequence"/>
</dbReference>
<evidence type="ECO:0000313" key="2">
    <source>
        <dbReference type="EMBL" id="KAG7286106.1"/>
    </source>
</evidence>
<protein>
    <submittedName>
        <fullName evidence="2">Uncharacterized protein</fullName>
    </submittedName>
</protein>
<keyword evidence="3" id="KW-1185">Reference proteome</keyword>
<evidence type="ECO:0000313" key="3">
    <source>
        <dbReference type="Proteomes" id="UP001197093"/>
    </source>
</evidence>
<organism evidence="2 3">
    <name type="scientific">Staphylotrichum longicolle</name>
    <dbReference type="NCBI Taxonomy" id="669026"/>
    <lineage>
        <taxon>Eukaryota</taxon>
        <taxon>Fungi</taxon>
        <taxon>Dikarya</taxon>
        <taxon>Ascomycota</taxon>
        <taxon>Pezizomycotina</taxon>
        <taxon>Sordariomycetes</taxon>
        <taxon>Sordariomycetidae</taxon>
        <taxon>Sordariales</taxon>
        <taxon>Chaetomiaceae</taxon>
        <taxon>Staphylotrichum</taxon>
    </lineage>
</organism>